<comment type="caution">
    <text evidence="8">The sequence shown here is derived from an EMBL/GenBank/DDBJ whole genome shotgun (WGS) entry which is preliminary data.</text>
</comment>
<evidence type="ECO:0000313" key="9">
    <source>
        <dbReference type="Proteomes" id="UP001151088"/>
    </source>
</evidence>
<evidence type="ECO:0000259" key="7">
    <source>
        <dbReference type="Pfam" id="PF00296"/>
    </source>
</evidence>
<dbReference type="RefSeq" id="WP_258734606.1">
    <property type="nucleotide sequence ID" value="NZ_JANTHZ010000012.1"/>
</dbReference>
<gene>
    <name evidence="8" type="ORF">NVS89_20410</name>
</gene>
<evidence type="ECO:0000256" key="4">
    <source>
        <dbReference type="ARBA" id="ARBA00023033"/>
    </source>
</evidence>
<dbReference type="EMBL" id="JANTHZ010000012">
    <property type="protein sequence ID" value="MCS0497458.1"/>
    <property type="molecule type" value="Genomic_DNA"/>
</dbReference>
<dbReference type="AlphaFoldDB" id="A0A9X2PPI1"/>
<feature type="binding site" evidence="6">
    <location>
        <position position="234"/>
    </location>
    <ligand>
        <name>FMN</name>
        <dbReference type="ChEBI" id="CHEBI:58210"/>
    </ligand>
</feature>
<keyword evidence="4" id="KW-0503">Monooxygenase</keyword>
<keyword evidence="2 6" id="KW-0288">FMN</keyword>
<feature type="domain" description="Luciferase-like" evidence="7">
    <location>
        <begin position="33"/>
        <end position="332"/>
    </location>
</feature>
<accession>A0A9X2PPI1</accession>
<feature type="binding site" evidence="6">
    <location>
        <position position="66"/>
    </location>
    <ligand>
        <name>FMN</name>
        <dbReference type="ChEBI" id="CHEBI:58210"/>
    </ligand>
</feature>
<protein>
    <submittedName>
        <fullName evidence="8">LLM class flavin-dependent oxidoreductase</fullName>
    </submittedName>
</protein>
<dbReference type="Gene3D" id="3.20.20.30">
    <property type="entry name" value="Luciferase-like domain"/>
    <property type="match status" value="1"/>
</dbReference>
<reference evidence="8" key="1">
    <citation type="submission" date="2022-08" db="EMBL/GenBank/DDBJ databases">
        <authorList>
            <person name="Li F."/>
        </authorList>
    </citation>
    <scope>NUCLEOTIDE SEQUENCE</scope>
    <source>
        <strain evidence="8">MQZ15Z-1</strain>
    </source>
</reference>
<evidence type="ECO:0000313" key="8">
    <source>
        <dbReference type="EMBL" id="MCS0497458.1"/>
    </source>
</evidence>
<sequence length="459" mass="51487">MSESTHAEPSAPRHMALGVMVHPTGNHVASWLHPQAQIDAGTNFEHYVEVAQIAERGKLDFMFLADAVATRDGNLEALSRWPQYMVFFDPLTLLAGIAARTSHIGLAATITTSYNEPYNVARRIASLDHMSGGRCIWNIVTSANLSEAYNFGREEHYGHEERYERAAEFVDVVTGLLDSWDDDALVRDRASQRYFDPEKLHFLRHKGEHFSVRGPLNTSRPPQGYPVFALASASETGKELAGRVAEIVFTPLHNLAQGQALYQDLKARAARFGRRPEDLKVVPGLNPVIGRTRREAEEKFDYLRSLIHPDVGKELLSNALGNLDLSPYGPEDRLPEATVDQLMATNNPRFKAFLSKERTIREMYEIYAGARGQRTILGSPSEIADEMTYWFREQAVDGFLVHPSVFPTHLEEFVDLVIPELQERGVFRTEYTGKTVRENLGLTRPASRYAVPAKDAVPA</sequence>
<comment type="similarity">
    <text evidence="5">Belongs to the NtaA/SnaA/DszA monooxygenase family.</text>
</comment>
<evidence type="ECO:0000256" key="3">
    <source>
        <dbReference type="ARBA" id="ARBA00023002"/>
    </source>
</evidence>
<dbReference type="InterPro" id="IPR016215">
    <property type="entry name" value="NTA_MOA"/>
</dbReference>
<dbReference type="InterPro" id="IPR036661">
    <property type="entry name" value="Luciferase-like_sf"/>
</dbReference>
<feature type="binding site" evidence="6">
    <location>
        <position position="163"/>
    </location>
    <ligand>
        <name>FMN</name>
        <dbReference type="ChEBI" id="CHEBI:58210"/>
    </ligand>
</feature>
<dbReference type="Pfam" id="PF00296">
    <property type="entry name" value="Bac_luciferase"/>
    <property type="match status" value="1"/>
</dbReference>
<dbReference type="NCBIfam" id="TIGR03860">
    <property type="entry name" value="FMN_nitrolo"/>
    <property type="match status" value="1"/>
</dbReference>
<evidence type="ECO:0000256" key="5">
    <source>
        <dbReference type="ARBA" id="ARBA00033748"/>
    </source>
</evidence>
<keyword evidence="3" id="KW-0560">Oxidoreductase</keyword>
<dbReference type="Proteomes" id="UP001151088">
    <property type="component" value="Unassembled WGS sequence"/>
</dbReference>
<keyword evidence="9" id="KW-1185">Reference proteome</keyword>
<name>A0A9X2PPI1_9HYPH</name>
<dbReference type="CDD" id="cd01095">
    <property type="entry name" value="Nitrilotriacetate_monoxgenase"/>
    <property type="match status" value="1"/>
</dbReference>
<feature type="binding site" evidence="6">
    <location>
        <position position="109"/>
    </location>
    <ligand>
        <name>FMN</name>
        <dbReference type="ChEBI" id="CHEBI:58210"/>
    </ligand>
</feature>
<dbReference type="PIRSF" id="PIRSF000337">
    <property type="entry name" value="NTA_MOA"/>
    <property type="match status" value="1"/>
</dbReference>
<feature type="binding site" evidence="6">
    <location>
        <position position="159"/>
    </location>
    <ligand>
        <name>FMN</name>
        <dbReference type="ChEBI" id="CHEBI:58210"/>
    </ligand>
</feature>
<organism evidence="8 9">
    <name type="scientific">Ancylobacter mangrovi</name>
    <dbReference type="NCBI Taxonomy" id="2972472"/>
    <lineage>
        <taxon>Bacteria</taxon>
        <taxon>Pseudomonadati</taxon>
        <taxon>Pseudomonadota</taxon>
        <taxon>Alphaproteobacteria</taxon>
        <taxon>Hyphomicrobiales</taxon>
        <taxon>Xanthobacteraceae</taxon>
        <taxon>Ancylobacter</taxon>
    </lineage>
</organism>
<evidence type="ECO:0000256" key="1">
    <source>
        <dbReference type="ARBA" id="ARBA00022630"/>
    </source>
</evidence>
<evidence type="ECO:0000256" key="2">
    <source>
        <dbReference type="ARBA" id="ARBA00022643"/>
    </source>
</evidence>
<dbReference type="InterPro" id="IPR051260">
    <property type="entry name" value="Diverse_substr_monoxygenases"/>
</dbReference>
<evidence type="ECO:0000256" key="6">
    <source>
        <dbReference type="PIRSR" id="PIRSR000337-1"/>
    </source>
</evidence>
<dbReference type="PANTHER" id="PTHR30011">
    <property type="entry name" value="ALKANESULFONATE MONOOXYGENASE-RELATED"/>
    <property type="match status" value="1"/>
</dbReference>
<keyword evidence="1 6" id="KW-0285">Flavoprotein</keyword>
<dbReference type="GO" id="GO:0004497">
    <property type="term" value="F:monooxygenase activity"/>
    <property type="evidence" value="ECO:0007669"/>
    <property type="project" value="UniProtKB-KW"/>
</dbReference>
<dbReference type="GO" id="GO:0016705">
    <property type="term" value="F:oxidoreductase activity, acting on paired donors, with incorporation or reduction of molecular oxygen"/>
    <property type="evidence" value="ECO:0007669"/>
    <property type="project" value="InterPro"/>
</dbReference>
<dbReference type="PANTHER" id="PTHR30011:SF16">
    <property type="entry name" value="C2H2 FINGER DOMAIN TRANSCRIPTION FACTOR (EUROFUNG)-RELATED"/>
    <property type="match status" value="1"/>
</dbReference>
<dbReference type="InterPro" id="IPR011251">
    <property type="entry name" value="Luciferase-like_dom"/>
</dbReference>
<dbReference type="SUPFAM" id="SSF51679">
    <property type="entry name" value="Bacterial luciferase-like"/>
    <property type="match status" value="1"/>
</dbReference>
<proteinExistence type="inferred from homology"/>